<evidence type="ECO:0000313" key="3">
    <source>
        <dbReference type="EMBL" id="MDT0435700.1"/>
    </source>
</evidence>
<dbReference type="AlphaFoldDB" id="A0ABD5EM81"/>
<name>A0ABD5EM81_9ACTN</name>
<sequence length="885" mass="95428">MSELMDTVRAGHKGQTVRLLDTMTDAERRAHMPELKALRKELRATRWDAPGRRAYPSLYVAGIVCQTGASAVAAWIAASDMRWPSTSPALLLRLLGDRPAEWLGDLAQRLAQRPVSSGVSYPLMSGLVRLAGCPVPTTEAYVRGWVDDLEVNRERGGTLLDRLRSDPHLEPMVGALFETNDIGGRLIWSADKGPDGWIGALALVCAEGRLDRKVVVDACVARLLRGGTTADSRAFLSLLTALDLTREERRERVGDWQGLASDAPSTVAAHAQSVLGELALAGELPPRQLAEMSEAVLFRAEKKLVRAQLVLLGKALARDGSAADTLLPAVAHGFGHQDPDVQERSLKLAERHLRKVTDPGVRADLVLASEQLHTGLRSRAADLLGSAPAAPEPEAHEEILPPFPEPTRLAPPPATAAEAAEEIGAALAAQPSVAEFERALDGLVRLAHQDREGLSQALEPVFARCWWDGAGQGDARSAESRFLRSGGGVYRASDGLEIPLAALRGSIRTGHLLKAVRESGTHRGCQHRPLAEVFEARLWEVAYRIRTEPLPFLLSTPSWSTGLLEPDELVDRLDAYRRLGARVAETDFAQALLRVRRADPVRAAAAAERAAALGTAEGARLAAWLTAETPWPTSKRRTHATRLLIDHGEVADLRDDSFPAAFRLLGEPMDAGRDWYCYHDTGLLRQWPALMPERRELTAARMVRDMAALALHDVRGTGAVLPQLAECGGEAGEATHLCLAYGLGARHPEDRLAAVDALLTLAADDRLSAERLGTEIRLLTRTGALKPARLAESLRTAAATGAYRTVWEVLGHALPPLLAGLAFAGTPMRGLGDLVGVAAECAERCGARGELPHLDQAADRRGSSLLVTQARRLRDTLALPGTPSQ</sequence>
<dbReference type="Pfam" id="PF25148">
    <property type="entry name" value="DUF7824"/>
    <property type="match status" value="1"/>
</dbReference>
<dbReference type="InterPro" id="IPR056726">
    <property type="entry name" value="DUF7824"/>
</dbReference>
<protein>
    <submittedName>
        <fullName evidence="3">DUF6493 family protein</fullName>
    </submittedName>
</protein>
<reference evidence="4" key="1">
    <citation type="submission" date="2023-07" db="EMBL/GenBank/DDBJ databases">
        <title>30 novel species of actinomycetes from the DSMZ collection.</title>
        <authorList>
            <person name="Nouioui I."/>
        </authorList>
    </citation>
    <scope>NUCLEOTIDE SEQUENCE [LARGE SCALE GENOMIC DNA]</scope>
    <source>
        <strain evidence="4">DSM 41981</strain>
    </source>
</reference>
<feature type="domain" description="DUF7824" evidence="2">
    <location>
        <begin position="433"/>
        <end position="609"/>
    </location>
</feature>
<gene>
    <name evidence="3" type="ORF">RM877_13495</name>
</gene>
<evidence type="ECO:0000313" key="4">
    <source>
        <dbReference type="Proteomes" id="UP001183535"/>
    </source>
</evidence>
<dbReference type="RefSeq" id="WP_093824499.1">
    <property type="nucleotide sequence ID" value="NZ_JAVRES010000004.1"/>
</dbReference>
<dbReference type="EMBL" id="JAVRES010000004">
    <property type="protein sequence ID" value="MDT0435700.1"/>
    <property type="molecule type" value="Genomic_DNA"/>
</dbReference>
<feature type="compositionally biased region" description="Pro residues" evidence="1">
    <location>
        <begin position="401"/>
        <end position="414"/>
    </location>
</feature>
<keyword evidence="4" id="KW-1185">Reference proteome</keyword>
<organism evidence="3 4">
    <name type="scientific">Streptomyces doudnae</name>
    <dbReference type="NCBI Taxonomy" id="3075536"/>
    <lineage>
        <taxon>Bacteria</taxon>
        <taxon>Bacillati</taxon>
        <taxon>Actinomycetota</taxon>
        <taxon>Actinomycetes</taxon>
        <taxon>Kitasatosporales</taxon>
        <taxon>Streptomycetaceae</taxon>
        <taxon>Streptomyces</taxon>
    </lineage>
</organism>
<proteinExistence type="predicted"/>
<evidence type="ECO:0000259" key="2">
    <source>
        <dbReference type="Pfam" id="PF25148"/>
    </source>
</evidence>
<accession>A0ABD5EM81</accession>
<evidence type="ECO:0000256" key="1">
    <source>
        <dbReference type="SAM" id="MobiDB-lite"/>
    </source>
</evidence>
<feature type="region of interest" description="Disordered" evidence="1">
    <location>
        <begin position="387"/>
        <end position="415"/>
    </location>
</feature>
<comment type="caution">
    <text evidence="3">The sequence shown here is derived from an EMBL/GenBank/DDBJ whole genome shotgun (WGS) entry which is preliminary data.</text>
</comment>
<dbReference type="Proteomes" id="UP001183535">
    <property type="component" value="Unassembled WGS sequence"/>
</dbReference>